<dbReference type="Proteomes" id="UP001165136">
    <property type="component" value="Unassembled WGS sequence"/>
</dbReference>
<gene>
    <name evidence="1" type="ORF">Atai01_50640</name>
</gene>
<reference evidence="1" key="1">
    <citation type="submission" date="2023-03" db="EMBL/GenBank/DDBJ databases">
        <title>Amycolatopsis taiwanensis NBRC 103393.</title>
        <authorList>
            <person name="Ichikawa N."/>
            <person name="Sato H."/>
            <person name="Tonouchi N."/>
        </authorList>
    </citation>
    <scope>NUCLEOTIDE SEQUENCE</scope>
    <source>
        <strain evidence="1">NBRC 103393</strain>
    </source>
</reference>
<evidence type="ECO:0000313" key="2">
    <source>
        <dbReference type="Proteomes" id="UP001165136"/>
    </source>
</evidence>
<dbReference type="EMBL" id="BSTI01000011">
    <property type="protein sequence ID" value="GLY68445.1"/>
    <property type="molecule type" value="Genomic_DNA"/>
</dbReference>
<proteinExistence type="predicted"/>
<keyword evidence="2" id="KW-1185">Reference proteome</keyword>
<dbReference type="AlphaFoldDB" id="A0A9W6R4Z7"/>
<comment type="caution">
    <text evidence="1">The sequence shown here is derived from an EMBL/GenBank/DDBJ whole genome shotgun (WGS) entry which is preliminary data.</text>
</comment>
<protein>
    <submittedName>
        <fullName evidence="1">Uncharacterized protein</fullName>
    </submittedName>
</protein>
<dbReference type="Gene3D" id="1.10.357.10">
    <property type="entry name" value="Tetracycline Repressor, domain 2"/>
    <property type="match status" value="1"/>
</dbReference>
<accession>A0A9W6R4Z7</accession>
<dbReference type="RefSeq" id="WP_285488390.1">
    <property type="nucleotide sequence ID" value="NZ_BSTI01000011.1"/>
</dbReference>
<name>A0A9W6R4Z7_9PSEU</name>
<organism evidence="1 2">
    <name type="scientific">Amycolatopsis taiwanensis</name>
    <dbReference type="NCBI Taxonomy" id="342230"/>
    <lineage>
        <taxon>Bacteria</taxon>
        <taxon>Bacillati</taxon>
        <taxon>Actinomycetota</taxon>
        <taxon>Actinomycetes</taxon>
        <taxon>Pseudonocardiales</taxon>
        <taxon>Pseudonocardiaceae</taxon>
        <taxon>Amycolatopsis</taxon>
    </lineage>
</organism>
<evidence type="ECO:0000313" key="1">
    <source>
        <dbReference type="EMBL" id="GLY68445.1"/>
    </source>
</evidence>
<sequence length="68" mass="6899">MQQQLAEALQRAYPEQIDALDAAALVGAVTGAILAAGHTAAATGQPLAGAIERVLDTATRAGQLTRDD</sequence>